<dbReference type="GO" id="GO:0005509">
    <property type="term" value="F:calcium ion binding"/>
    <property type="evidence" value="ECO:0007669"/>
    <property type="project" value="InterPro"/>
</dbReference>
<keyword evidence="7" id="KW-0479">Metal-binding</keyword>
<dbReference type="InterPro" id="IPR001382">
    <property type="entry name" value="Glyco_hydro_47"/>
</dbReference>
<gene>
    <name evidence="11" type="ORF">UV8b_01368</name>
</gene>
<keyword evidence="5 8" id="KW-1015">Disulfide bond</keyword>
<dbReference type="Proteomes" id="UP000027002">
    <property type="component" value="Chromosome 1"/>
</dbReference>
<dbReference type="RefSeq" id="XP_042994800.1">
    <property type="nucleotide sequence ID" value="XM_043138866.1"/>
</dbReference>
<feature type="region of interest" description="Disordered" evidence="10">
    <location>
        <begin position="32"/>
        <end position="134"/>
    </location>
</feature>
<dbReference type="InterPro" id="IPR050749">
    <property type="entry name" value="Glycosyl_Hydrolase_47"/>
</dbReference>
<evidence type="ECO:0000313" key="11">
    <source>
        <dbReference type="EMBL" id="QUC17127.1"/>
    </source>
</evidence>
<dbReference type="OrthoDB" id="8118055at2759"/>
<feature type="compositionally biased region" description="Basic and acidic residues" evidence="10">
    <location>
        <begin position="47"/>
        <end position="56"/>
    </location>
</feature>
<dbReference type="GO" id="GO:0016020">
    <property type="term" value="C:membrane"/>
    <property type="evidence" value="ECO:0007669"/>
    <property type="project" value="InterPro"/>
</dbReference>
<evidence type="ECO:0000256" key="5">
    <source>
        <dbReference type="ARBA" id="ARBA00023157"/>
    </source>
</evidence>
<dbReference type="EC" id="3.2.1.-" evidence="9"/>
<dbReference type="GO" id="GO:0005783">
    <property type="term" value="C:endoplasmic reticulum"/>
    <property type="evidence" value="ECO:0007669"/>
    <property type="project" value="TreeGrafter"/>
</dbReference>
<keyword evidence="4 9" id="KW-0378">Hydrolase</keyword>
<feature type="compositionally biased region" description="Basic and acidic residues" evidence="10">
    <location>
        <begin position="879"/>
        <end position="889"/>
    </location>
</feature>
<dbReference type="Pfam" id="PF01532">
    <property type="entry name" value="Glyco_hydro_47"/>
    <property type="match status" value="1"/>
</dbReference>
<feature type="region of interest" description="Disordered" evidence="10">
    <location>
        <begin position="866"/>
        <end position="889"/>
    </location>
</feature>
<evidence type="ECO:0000256" key="2">
    <source>
        <dbReference type="ARBA" id="ARBA00004922"/>
    </source>
</evidence>
<evidence type="ECO:0000256" key="9">
    <source>
        <dbReference type="RuleBase" id="RU361193"/>
    </source>
</evidence>
<feature type="binding site" evidence="7">
    <location>
        <position position="1005"/>
    </location>
    <ligand>
        <name>Ca(2+)</name>
        <dbReference type="ChEBI" id="CHEBI:29108"/>
    </ligand>
</feature>
<evidence type="ECO:0000256" key="4">
    <source>
        <dbReference type="ARBA" id="ARBA00022801"/>
    </source>
</evidence>
<dbReference type="AlphaFoldDB" id="A0A8E5HKS7"/>
<name>A0A8E5HKS7_USTVR</name>
<feature type="compositionally biased region" description="Polar residues" evidence="10">
    <location>
        <begin position="762"/>
        <end position="772"/>
    </location>
</feature>
<keyword evidence="12" id="KW-1185">Reference proteome</keyword>
<accession>A0A8E5HKS7</accession>
<comment type="cofactor">
    <cofactor evidence="1 7">
        <name>Ca(2+)</name>
        <dbReference type="ChEBI" id="CHEBI:29108"/>
    </cofactor>
</comment>
<dbReference type="PANTHER" id="PTHR11742:SF103">
    <property type="entry name" value="ENDOPLASMIC RETICULUM MANNOSIDASE MNL2-RELATED"/>
    <property type="match status" value="1"/>
</dbReference>
<dbReference type="InterPro" id="IPR036026">
    <property type="entry name" value="Seven-hairpin_glycosidases"/>
</dbReference>
<dbReference type="GO" id="GO:0005975">
    <property type="term" value="P:carbohydrate metabolic process"/>
    <property type="evidence" value="ECO:0007669"/>
    <property type="project" value="InterPro"/>
</dbReference>
<comment type="pathway">
    <text evidence="2">Protein modification; protein glycosylation.</text>
</comment>
<evidence type="ECO:0000256" key="6">
    <source>
        <dbReference type="PIRSR" id="PIRSR601382-1"/>
    </source>
</evidence>
<feature type="compositionally biased region" description="Low complexity" evidence="10">
    <location>
        <begin position="737"/>
        <end position="749"/>
    </location>
</feature>
<proteinExistence type="inferred from homology"/>
<dbReference type="KEGG" id="uvi:66062146"/>
<evidence type="ECO:0000256" key="10">
    <source>
        <dbReference type="SAM" id="MobiDB-lite"/>
    </source>
</evidence>
<feature type="compositionally biased region" description="Low complexity" evidence="10">
    <location>
        <begin position="155"/>
        <end position="175"/>
    </location>
</feature>
<keyword evidence="7" id="KW-0106">Calcium</keyword>
<dbReference type="GO" id="GO:0004571">
    <property type="term" value="F:mannosyl-oligosaccharide 1,2-alpha-mannosidase activity"/>
    <property type="evidence" value="ECO:0007669"/>
    <property type="project" value="InterPro"/>
</dbReference>
<protein>
    <recommendedName>
        <fullName evidence="9">alpha-1,2-Mannosidase</fullName>
        <ecNumber evidence="9">3.2.1.-</ecNumber>
    </recommendedName>
</protein>
<sequence>MRRRRNKLFTFCAAVIVILLYRVLQNSWQGQRLGRTDPRQPLVVPVRSEDRHEERPQPPPTTEQLPQKNAGKQKPKIDHVAQKAANDEILGTTTPATQTGGDRTSKGASHRDAPADRTSVGGVAGFNPEPKTDTEEVNANQVEAHLKEPIQRLGTSNAIPTSTSTSASARSSPTTPKEHWIRPKEHFPLPKESIITLPTGSRKKIPKIQHVFSPEAEGPKKKRLQRQAMVKQEIRRSWAGYRKYAWMHDELLPVTNRSRDPFCGWAATLVDSLDTLWIAGLKAEFDEAARAAETIDFTYTERSEIPVFETTIRYLGGLVAAYDVSGGASGSYSFLLDKAVELAEILMGIFDTPNRMPILYYEWQPESTSRPRRARRVGIAELGTLSLEFTRLAQVTGQHKYYDAVDRITNGLVELQKKGTLIPGLFPENLDVSGCNKTAAVGRSWRAAQNRASSADTLHDLKESRGRSSIMMPTDDDRLERRASSLSQQREIDAALVDAIRGESRSRPKFQVPLVDDGTDDELDCAPQGIEPGMIGYQKYHVGGGQDSAYEYFGKEYLLLGGKEGKYQKLYEDTVEGINKNLLFRPMVPGDWDILFPAKVGVSPSTRDQPNPEYEVTHLTCFVGGMYALGGKLFGREEDLNYAEKLTNGCVWAYQSTATGIMPEHGTVVPCPTLAKCAFNETVWWRELDPYYGSREGEAVYGGKSGAELDDLDTEQTGVSKAVKPLAAETSQAVHESGGPAAASASTSTDYLSKRAVIPDGSVNQRGSSSGFSPEDELVLNTKGKTRKAKQHDSEFSNEREAEYPGRKDKDAEKHGSGFSTEAEVGNPELNDKDLNQYDSEVSTETDAKYPKLKGKDAYRLRSRPSTIPEYRPGQARTSETRAKTPLNSHREYVQQQIKDGVPPGFSGVLRTKYILRPEAIESVWYMYRITGDPSWMDKGWTMFEATMKATRTSTANSAIYNVLSKRSSVTNEMESFWLAETLKYYYLLFSGPDVISLDEWVLNTEAHPFKL</sequence>
<feature type="compositionally biased region" description="Polar residues" evidence="10">
    <location>
        <begin position="91"/>
        <end position="102"/>
    </location>
</feature>
<feature type="compositionally biased region" description="Basic and acidic residues" evidence="10">
    <location>
        <begin position="791"/>
        <end position="816"/>
    </location>
</feature>
<evidence type="ECO:0000256" key="1">
    <source>
        <dbReference type="ARBA" id="ARBA00001913"/>
    </source>
</evidence>
<dbReference type="PRINTS" id="PR00747">
    <property type="entry name" value="GLYHDRLASE47"/>
</dbReference>
<dbReference type="GO" id="GO:0036503">
    <property type="term" value="P:ERAD pathway"/>
    <property type="evidence" value="ECO:0007669"/>
    <property type="project" value="UniProtKB-ARBA"/>
</dbReference>
<dbReference type="EMBL" id="CP072753">
    <property type="protein sequence ID" value="QUC17127.1"/>
    <property type="molecule type" value="Genomic_DNA"/>
</dbReference>
<feature type="active site" description="Proton donor" evidence="6">
    <location>
        <position position="664"/>
    </location>
</feature>
<feature type="active site" evidence="6">
    <location>
        <position position="547"/>
    </location>
</feature>
<dbReference type="PANTHER" id="PTHR11742">
    <property type="entry name" value="MANNOSYL-OLIGOSACCHARIDE ALPHA-1,2-MANNOSIDASE-RELATED"/>
    <property type="match status" value="1"/>
</dbReference>
<organism evidence="11 12">
    <name type="scientific">Ustilaginoidea virens</name>
    <name type="common">Rice false smut fungus</name>
    <name type="synonym">Villosiclava virens</name>
    <dbReference type="NCBI Taxonomy" id="1159556"/>
    <lineage>
        <taxon>Eukaryota</taxon>
        <taxon>Fungi</taxon>
        <taxon>Dikarya</taxon>
        <taxon>Ascomycota</taxon>
        <taxon>Pezizomycotina</taxon>
        <taxon>Sordariomycetes</taxon>
        <taxon>Hypocreomycetidae</taxon>
        <taxon>Hypocreales</taxon>
        <taxon>Clavicipitaceae</taxon>
        <taxon>Ustilaginoidea</taxon>
    </lineage>
</organism>
<evidence type="ECO:0000256" key="3">
    <source>
        <dbReference type="ARBA" id="ARBA00007658"/>
    </source>
</evidence>
<dbReference type="GeneID" id="66062146"/>
<dbReference type="SUPFAM" id="SSF48225">
    <property type="entry name" value="Seven-hairpin glycosidases"/>
    <property type="match status" value="1"/>
</dbReference>
<keyword evidence="9" id="KW-0326">Glycosidase</keyword>
<feature type="disulfide bond" evidence="8">
    <location>
        <begin position="621"/>
        <end position="650"/>
    </location>
</feature>
<feature type="active site" description="Proton donor" evidence="6">
    <location>
        <position position="309"/>
    </location>
</feature>
<feature type="region of interest" description="Disordered" evidence="10">
    <location>
        <begin position="154"/>
        <end position="180"/>
    </location>
</feature>
<comment type="similarity">
    <text evidence="3 9">Belongs to the glycosyl hydrolase 47 family.</text>
</comment>
<evidence type="ECO:0000256" key="7">
    <source>
        <dbReference type="PIRSR" id="PIRSR601382-2"/>
    </source>
</evidence>
<feature type="compositionally biased region" description="Basic and acidic residues" evidence="10">
    <location>
        <begin position="103"/>
        <end position="115"/>
    </location>
</feature>
<feature type="active site" evidence="6">
    <location>
        <position position="919"/>
    </location>
</feature>
<dbReference type="InterPro" id="IPR012341">
    <property type="entry name" value="6hp_glycosidase-like_sf"/>
</dbReference>
<evidence type="ECO:0000256" key="8">
    <source>
        <dbReference type="PIRSR" id="PIRSR601382-3"/>
    </source>
</evidence>
<feature type="region of interest" description="Disordered" evidence="10">
    <location>
        <begin position="727"/>
        <end position="835"/>
    </location>
</feature>
<dbReference type="UniPathway" id="UPA00378"/>
<evidence type="ECO:0000313" key="12">
    <source>
        <dbReference type="Proteomes" id="UP000027002"/>
    </source>
</evidence>
<reference evidence="11" key="1">
    <citation type="submission" date="2020-03" db="EMBL/GenBank/DDBJ databases">
        <title>A mixture of massive structural variations and highly conserved coding sequences in Ustilaginoidea virens genome.</title>
        <authorList>
            <person name="Zhang K."/>
            <person name="Zhao Z."/>
            <person name="Zhang Z."/>
            <person name="Li Y."/>
            <person name="Hsiang T."/>
            <person name="Sun W."/>
        </authorList>
    </citation>
    <scope>NUCLEOTIDE SEQUENCE</scope>
    <source>
        <strain evidence="11">UV-8b</strain>
    </source>
</reference>
<dbReference type="Gene3D" id="1.50.10.10">
    <property type="match status" value="3"/>
</dbReference>